<reference evidence="1 2" key="1">
    <citation type="journal article" date="2020" name="Nat. Commun.">
        <title>The structures of two archaeal type IV pili illuminate evolutionary relationships.</title>
        <authorList>
            <person name="Wang F."/>
            <person name="Baquero D.P."/>
            <person name="Su Z."/>
            <person name="Beltran L.C."/>
            <person name="Prangishvili D."/>
            <person name="Krupovic M."/>
            <person name="Egelman E.H."/>
        </authorList>
    </citation>
    <scope>NUCLEOTIDE SEQUENCE [LARGE SCALE GENOMIC DNA]</scope>
    <source>
        <strain evidence="1 2">POZ149</strain>
    </source>
</reference>
<dbReference type="AlphaFoldDB" id="A0A7S9IHT2"/>
<dbReference type="Gene3D" id="1.10.10.800">
    <property type="match status" value="1"/>
</dbReference>
<dbReference type="GO" id="GO:0016787">
    <property type="term" value="F:hydrolase activity"/>
    <property type="evidence" value="ECO:0007669"/>
    <property type="project" value="UniProtKB-KW"/>
</dbReference>
<gene>
    <name evidence="1" type="ORF">HFC64_05220</name>
</gene>
<sequence length="115" mass="13254">MCALPTADAYEWFTETGKKRAPTWKNEVTLRSVEYLSMYEPINFIRSVSPKPIMLIVAQNDVLTSTDLALEAYERALPPKELEILLGGHFDAYVREFEKSSRIARDFFLQHLGKK</sequence>
<dbReference type="Proteomes" id="UP000594632">
    <property type="component" value="Chromosome"/>
</dbReference>
<proteinExistence type="predicted"/>
<name>A0A7S9IHT2_SACSO</name>
<dbReference type="EMBL" id="CP050869">
    <property type="protein sequence ID" value="QPG49305.1"/>
    <property type="molecule type" value="Genomic_DNA"/>
</dbReference>
<dbReference type="Gene3D" id="3.40.50.1820">
    <property type="entry name" value="alpha/beta hydrolase"/>
    <property type="match status" value="1"/>
</dbReference>
<dbReference type="SUPFAM" id="SSF53474">
    <property type="entry name" value="alpha/beta-Hydrolases"/>
    <property type="match status" value="1"/>
</dbReference>
<evidence type="ECO:0000313" key="1">
    <source>
        <dbReference type="EMBL" id="QPG49305.1"/>
    </source>
</evidence>
<protein>
    <submittedName>
        <fullName evidence="1">Alpha/beta hydrolase</fullName>
    </submittedName>
</protein>
<keyword evidence="1" id="KW-0378">Hydrolase</keyword>
<accession>A0A7S9IHT2</accession>
<organism evidence="1 2">
    <name type="scientific">Saccharolobus solfataricus</name>
    <name type="common">Sulfolobus solfataricus</name>
    <dbReference type="NCBI Taxonomy" id="2287"/>
    <lineage>
        <taxon>Archaea</taxon>
        <taxon>Thermoproteota</taxon>
        <taxon>Thermoprotei</taxon>
        <taxon>Sulfolobales</taxon>
        <taxon>Sulfolobaceae</taxon>
        <taxon>Saccharolobus</taxon>
    </lineage>
</organism>
<dbReference type="InterPro" id="IPR029058">
    <property type="entry name" value="AB_hydrolase_fold"/>
</dbReference>
<evidence type="ECO:0000313" key="2">
    <source>
        <dbReference type="Proteomes" id="UP000594632"/>
    </source>
</evidence>